<feature type="region of interest" description="Disordered" evidence="4">
    <location>
        <begin position="52"/>
        <end position="77"/>
    </location>
</feature>
<dbReference type="Proteomes" id="UP000002630">
    <property type="component" value="Linkage Group LG06"/>
</dbReference>
<reference evidence="5 6" key="1">
    <citation type="journal article" date="2010" name="Nature">
        <title>The Ectocarpus genome and the independent evolution of multicellularity in brown algae.</title>
        <authorList>
            <person name="Cock J.M."/>
            <person name="Sterck L."/>
            <person name="Rouze P."/>
            <person name="Scornet D."/>
            <person name="Allen A.E."/>
            <person name="Amoutzias G."/>
            <person name="Anthouard V."/>
            <person name="Artiguenave F."/>
            <person name="Aury J.M."/>
            <person name="Badger J.H."/>
            <person name="Beszteri B."/>
            <person name="Billiau K."/>
            <person name="Bonnet E."/>
            <person name="Bothwell J.H."/>
            <person name="Bowler C."/>
            <person name="Boyen C."/>
            <person name="Brownlee C."/>
            <person name="Carrano C.J."/>
            <person name="Charrier B."/>
            <person name="Cho G.Y."/>
            <person name="Coelho S.M."/>
            <person name="Collen J."/>
            <person name="Corre E."/>
            <person name="Da Silva C."/>
            <person name="Delage L."/>
            <person name="Delaroque N."/>
            <person name="Dittami S.M."/>
            <person name="Doulbeau S."/>
            <person name="Elias M."/>
            <person name="Farnham G."/>
            <person name="Gachon C.M."/>
            <person name="Gschloessl B."/>
            <person name="Heesch S."/>
            <person name="Jabbari K."/>
            <person name="Jubin C."/>
            <person name="Kawai H."/>
            <person name="Kimura K."/>
            <person name="Kloareg B."/>
            <person name="Kupper F.C."/>
            <person name="Lang D."/>
            <person name="Le Bail A."/>
            <person name="Leblanc C."/>
            <person name="Lerouge P."/>
            <person name="Lohr M."/>
            <person name="Lopez P.J."/>
            <person name="Martens C."/>
            <person name="Maumus F."/>
            <person name="Michel G."/>
            <person name="Miranda-Saavedra D."/>
            <person name="Morales J."/>
            <person name="Moreau H."/>
            <person name="Motomura T."/>
            <person name="Nagasato C."/>
            <person name="Napoli C.A."/>
            <person name="Nelson D.R."/>
            <person name="Nyvall-Collen P."/>
            <person name="Peters A.F."/>
            <person name="Pommier C."/>
            <person name="Potin P."/>
            <person name="Poulain J."/>
            <person name="Quesneville H."/>
            <person name="Read B."/>
            <person name="Rensing S.A."/>
            <person name="Ritter A."/>
            <person name="Rousvoal S."/>
            <person name="Samanta M."/>
            <person name="Samson G."/>
            <person name="Schroeder D.C."/>
            <person name="Segurens B."/>
            <person name="Strittmatter M."/>
            <person name="Tonon T."/>
            <person name="Tregear J.W."/>
            <person name="Valentin K."/>
            <person name="von Dassow P."/>
            <person name="Yamagishi T."/>
            <person name="Van de Peer Y."/>
            <person name="Wincker P."/>
        </authorList>
    </citation>
    <scope>NUCLEOTIDE SEQUENCE [LARGE SCALE GENOMIC DNA]</scope>
    <source>
        <strain evidence="6">Ec32 / CCAP1310/4</strain>
    </source>
</reference>
<keyword evidence="1" id="KW-0808">Transferase</keyword>
<dbReference type="Pfam" id="PF10250">
    <property type="entry name" value="O-FucT"/>
    <property type="match status" value="1"/>
</dbReference>
<organism evidence="5 6">
    <name type="scientific">Ectocarpus siliculosus</name>
    <name type="common">Brown alga</name>
    <name type="synonym">Conferva siliculosa</name>
    <dbReference type="NCBI Taxonomy" id="2880"/>
    <lineage>
        <taxon>Eukaryota</taxon>
        <taxon>Sar</taxon>
        <taxon>Stramenopiles</taxon>
        <taxon>Ochrophyta</taxon>
        <taxon>PX clade</taxon>
        <taxon>Phaeophyceae</taxon>
        <taxon>Ectocarpales</taxon>
        <taxon>Ectocarpaceae</taxon>
        <taxon>Ectocarpus</taxon>
    </lineage>
</organism>
<dbReference type="EMBL" id="FN649731">
    <property type="protein sequence ID" value="CBN75327.1"/>
    <property type="molecule type" value="Genomic_DNA"/>
</dbReference>
<keyword evidence="2" id="KW-0294">Fucose metabolism</keyword>
<dbReference type="PANTHER" id="PTHR31469">
    <property type="entry name" value="OS07G0633600 PROTEIN"/>
    <property type="match status" value="1"/>
</dbReference>
<dbReference type="OrthoDB" id="1861862at2759"/>
<evidence type="ECO:0000313" key="5">
    <source>
        <dbReference type="EMBL" id="CBN75327.1"/>
    </source>
</evidence>
<keyword evidence="6" id="KW-1185">Reference proteome</keyword>
<dbReference type="Gene3D" id="3.40.50.11340">
    <property type="match status" value="1"/>
</dbReference>
<dbReference type="AlphaFoldDB" id="D8LT53"/>
<evidence type="ECO:0000256" key="3">
    <source>
        <dbReference type="ARBA" id="ARBA00023277"/>
    </source>
</evidence>
<accession>D8LT53</accession>
<evidence type="ECO:0008006" key="7">
    <source>
        <dbReference type="Google" id="ProtNLM"/>
    </source>
</evidence>
<proteinExistence type="predicted"/>
<gene>
    <name evidence="5" type="ORF">Esi_0078_0067</name>
</gene>
<dbReference type="InterPro" id="IPR019378">
    <property type="entry name" value="GDP-Fuc_O-FucTrfase"/>
</dbReference>
<keyword evidence="3" id="KW-0119">Carbohydrate metabolism</keyword>
<evidence type="ECO:0000256" key="1">
    <source>
        <dbReference type="ARBA" id="ARBA00022679"/>
    </source>
</evidence>
<protein>
    <recommendedName>
        <fullName evidence="7">O-fucosyltransferase family protein</fullName>
    </recommendedName>
</protein>
<dbReference type="GO" id="GO:0006004">
    <property type="term" value="P:fucose metabolic process"/>
    <property type="evidence" value="ECO:0007669"/>
    <property type="project" value="UniProtKB-KW"/>
</dbReference>
<dbReference type="OMA" id="CIYDEEM"/>
<dbReference type="InParanoid" id="D8LT53"/>
<feature type="region of interest" description="Disordered" evidence="4">
    <location>
        <begin position="1"/>
        <end position="20"/>
    </location>
</feature>
<evidence type="ECO:0000313" key="6">
    <source>
        <dbReference type="Proteomes" id="UP000002630"/>
    </source>
</evidence>
<dbReference type="GO" id="GO:0016740">
    <property type="term" value="F:transferase activity"/>
    <property type="evidence" value="ECO:0007669"/>
    <property type="project" value="UniProtKB-KW"/>
</dbReference>
<evidence type="ECO:0000256" key="2">
    <source>
        <dbReference type="ARBA" id="ARBA00023253"/>
    </source>
</evidence>
<dbReference type="CDD" id="cd11296">
    <property type="entry name" value="O-FucT_like"/>
    <property type="match status" value="1"/>
</dbReference>
<name>D8LT53_ECTSI</name>
<sequence>MAAPRARPPRRRGGGSSNSVSTTSRVVMALIAFLSTVYLYLSHVEVTRHEISRPNPYPRLGQSFETDGNYDDEDPRQHEPEVLRQANHPAEGPMDYIPLQCDGGKPAVDLSYWKDIPLDKAYESPWGASARKAQEEGRPQYVTFEPDHGGFNNIRMAMEVMLVFARETGRTLVMPAAQKFYLLNRPAVEFADMFPIEYLSDYMDVITMEEFLKKEGLTGRLGKVPPGNKSSGHSKEAVQDYLREVADVVPHWHHMDEALIFGPSPEVPKVPDDEESQAWLQEFLTDKRRQLDYGEDMQRARHIHFRTSPGQGREEYRLFTHFYTFVGFSDPVAARHHRRLVRDLVHFRESLFCAAATIVGRLRAAGGGDPGNWSGYYGEWGGLGEREGWVGGGEVAGVGGGSYADEGGGGVRKRAGFSTFHIRRGDFQYVRMKPPAETIAGATKDLIQPGEVLFIATDERKKEFFDVFTHEHRVFYLDDFQDVLEGIDPSYYLMIDTIVASQGRTFIGTWRSTFTGYITRLRGYYRFPTEFSWYFWDESVKDYIPKSLVEDAVPRSPFFMREWPVAWEDLDQDVWA</sequence>
<dbReference type="Gene3D" id="3.40.50.11350">
    <property type="match status" value="1"/>
</dbReference>
<dbReference type="eggNOG" id="ENOG502S0D4">
    <property type="taxonomic scope" value="Eukaryota"/>
</dbReference>
<dbReference type="PANTHER" id="PTHR31469:SF8">
    <property type="entry name" value="OS07G0641000 PROTEIN"/>
    <property type="match status" value="1"/>
</dbReference>
<dbReference type="EMBL" id="FN649014">
    <property type="protein sequence ID" value="CBN75327.1"/>
    <property type="molecule type" value="Genomic_DNA"/>
</dbReference>
<evidence type="ECO:0000256" key="4">
    <source>
        <dbReference type="SAM" id="MobiDB-lite"/>
    </source>
</evidence>